<dbReference type="GO" id="GO:0046872">
    <property type="term" value="F:metal ion binding"/>
    <property type="evidence" value="ECO:0007669"/>
    <property type="project" value="UniProtKB-KW"/>
</dbReference>
<comment type="similarity">
    <text evidence="3">Belongs to the RNase Z family.</text>
</comment>
<dbReference type="SUPFAM" id="SSF56281">
    <property type="entry name" value="Metallo-hydrolase/oxidoreductase"/>
    <property type="match status" value="1"/>
</dbReference>
<dbReference type="InterPro" id="IPR001279">
    <property type="entry name" value="Metallo-B-lactamas"/>
</dbReference>
<keyword evidence="9" id="KW-0378">Hydrolase</keyword>
<keyword evidence="6" id="KW-0540">Nuclease</keyword>
<evidence type="ECO:0000256" key="6">
    <source>
        <dbReference type="ARBA" id="ARBA00022722"/>
    </source>
</evidence>
<reference evidence="12" key="1">
    <citation type="submission" date="2016-10" db="EMBL/GenBank/DDBJ databases">
        <authorList>
            <person name="Benchimol M."/>
            <person name="Almeida L.G."/>
            <person name="Vasconcelos A.T."/>
            <person name="Perreira-Neves A."/>
            <person name="Rosa I.A."/>
            <person name="Tasca T."/>
            <person name="Bogo M.R."/>
            <person name="de Souza W."/>
        </authorList>
    </citation>
    <scope>NUCLEOTIDE SEQUENCE [LARGE SCALE GENOMIC DNA]</scope>
    <source>
        <strain evidence="12">K</strain>
    </source>
</reference>
<evidence type="ECO:0000259" key="11">
    <source>
        <dbReference type="SMART" id="SM00849"/>
    </source>
</evidence>
<keyword evidence="10" id="KW-0862">Zinc</keyword>
<evidence type="ECO:0000256" key="10">
    <source>
        <dbReference type="ARBA" id="ARBA00022833"/>
    </source>
</evidence>
<sequence length="812" mass="93711">MQSCLIVTTKTPETNIKQYLGITSTFVQIFTSNDIINNSHKVYIFFKVLNYKTKTEYFRDLHIDNGKFYFQCDSEDLSEEIYLFDPSNNLLKEKSHNKLESILDNLFIGGYTLISEGPLFLIRANPHDIQNAQFFFKSIYSSFFVESKVEKIPIVVIEGLTSGHLDLFKQANTQFFSQIIFQQIIVYNDIFFGVLKTNNDVSLAIQSLNGAKIMDRKLSVKHIEYPLIISPSATPIHFIPPTVTVKAPIQQTDKPSIPRKVPISQVKTTTKKSRSKSQANILIDKEHYYVETLSRRTYDSSPSITLHVNNNVYLFNAPEMIERQILERYGAKGCEFKQIFITSLFPDSLGGLITYTKQQFEKKPISFGLTGPPNLKDALLTDKRYVKMEDDYFDIPVTESYEDDKIKVTPIVLSKSVSFEVSIKAGGFFPVFDVRSLDDLKDIHIDCDQISYGIHFTSSDIEYSPYMSGSLRQYSSRLYCNKNNIYMNSGVFSRPNKAAFYEKRTNVYLQKLASGKTEAPPYIFGPPSHEPDIEEFTPKLPTFRKFCVTFLGTKTGKYVVPDLNYSGYLIHTNYGFIVLDPSESYVHELRRKYGTENAKYILKNIECIWISHHHCDHMFGLPALLYERSKVTEKIIPLGASPPLIEDIRRIEKLYGDFHITYHDREDPIDINANLFLESVDVFHTDYSKACRLTINNVNKIYTIVFSGDHGFNCEEFIETFNNCDILMHEAIFPNESLHKIKEAVAIQHCSTQQAIEISKRMNPRLIILTHTSMRYKETDLLKCPENNTIFAFDYMEFVFENRNEILRKLYS</sequence>
<keyword evidence="8" id="KW-0255">Endonuclease</keyword>
<evidence type="ECO:0000313" key="12">
    <source>
        <dbReference type="EMBL" id="OHT12054.1"/>
    </source>
</evidence>
<dbReference type="GeneID" id="94834768"/>
<dbReference type="OrthoDB" id="527344at2759"/>
<dbReference type="RefSeq" id="XP_068365190.1">
    <property type="nucleotide sequence ID" value="XM_068500064.1"/>
</dbReference>
<comment type="cofactor">
    <cofactor evidence="2">
        <name>Zn(2+)</name>
        <dbReference type="ChEBI" id="CHEBI:29105"/>
    </cofactor>
</comment>
<dbReference type="AlphaFoldDB" id="A0A1J4KQV7"/>
<dbReference type="SMART" id="SM00849">
    <property type="entry name" value="Lactamase_B"/>
    <property type="match status" value="1"/>
</dbReference>
<proteinExistence type="inferred from homology"/>
<evidence type="ECO:0000256" key="3">
    <source>
        <dbReference type="ARBA" id="ARBA00007823"/>
    </source>
</evidence>
<dbReference type="Proteomes" id="UP000179807">
    <property type="component" value="Unassembled WGS sequence"/>
</dbReference>
<evidence type="ECO:0000256" key="7">
    <source>
        <dbReference type="ARBA" id="ARBA00022723"/>
    </source>
</evidence>
<protein>
    <recommendedName>
        <fullName evidence="4">ribonuclease Z</fullName>
        <ecNumber evidence="4">3.1.26.11</ecNumber>
    </recommendedName>
</protein>
<dbReference type="EC" id="3.1.26.11" evidence="4"/>
<gene>
    <name evidence="12" type="ORF">TRFO_18248</name>
</gene>
<evidence type="ECO:0000256" key="2">
    <source>
        <dbReference type="ARBA" id="ARBA00001947"/>
    </source>
</evidence>
<keyword evidence="13" id="KW-1185">Reference proteome</keyword>
<evidence type="ECO:0000256" key="5">
    <source>
        <dbReference type="ARBA" id="ARBA00022694"/>
    </source>
</evidence>
<organism evidence="12 13">
    <name type="scientific">Tritrichomonas foetus</name>
    <dbReference type="NCBI Taxonomy" id="1144522"/>
    <lineage>
        <taxon>Eukaryota</taxon>
        <taxon>Metamonada</taxon>
        <taxon>Parabasalia</taxon>
        <taxon>Tritrichomonadida</taxon>
        <taxon>Tritrichomonadidae</taxon>
        <taxon>Tritrichomonas</taxon>
    </lineage>
</organism>
<dbReference type="GO" id="GO:0042781">
    <property type="term" value="F:3'-tRNA processing endoribonuclease activity"/>
    <property type="evidence" value="ECO:0007669"/>
    <property type="project" value="UniProtKB-EC"/>
</dbReference>
<dbReference type="GO" id="GO:1990180">
    <property type="term" value="P:mitochondrial tRNA 3'-end processing"/>
    <property type="evidence" value="ECO:0007669"/>
    <property type="project" value="TreeGrafter"/>
</dbReference>
<keyword evidence="7" id="KW-0479">Metal-binding</keyword>
<keyword evidence="5" id="KW-0819">tRNA processing</keyword>
<evidence type="ECO:0000256" key="9">
    <source>
        <dbReference type="ARBA" id="ARBA00022801"/>
    </source>
</evidence>
<accession>A0A1J4KQV7</accession>
<dbReference type="EMBL" id="MLAK01000572">
    <property type="protein sequence ID" value="OHT12054.1"/>
    <property type="molecule type" value="Genomic_DNA"/>
</dbReference>
<dbReference type="VEuPathDB" id="TrichDB:TRFO_18248"/>
<evidence type="ECO:0000256" key="1">
    <source>
        <dbReference type="ARBA" id="ARBA00000402"/>
    </source>
</evidence>
<dbReference type="InterPro" id="IPR047151">
    <property type="entry name" value="RNZ2-like"/>
</dbReference>
<dbReference type="PANTHER" id="PTHR12553:SF49">
    <property type="entry name" value="ZINC PHOSPHODIESTERASE ELAC PROTEIN 2"/>
    <property type="match status" value="1"/>
</dbReference>
<comment type="catalytic activity">
    <reaction evidence="1">
        <text>Endonucleolytic cleavage of RNA, removing extra 3' nucleotides from tRNA precursor, generating 3' termini of tRNAs. A 3'-hydroxy group is left at the tRNA terminus and a 5'-phosphoryl group is left at the trailer molecule.</text>
        <dbReference type="EC" id="3.1.26.11"/>
    </reaction>
</comment>
<evidence type="ECO:0000256" key="4">
    <source>
        <dbReference type="ARBA" id="ARBA00012477"/>
    </source>
</evidence>
<dbReference type="Gene3D" id="3.60.15.10">
    <property type="entry name" value="Ribonuclease Z/Hydroxyacylglutathione hydrolase-like"/>
    <property type="match status" value="2"/>
</dbReference>
<dbReference type="InterPro" id="IPR036866">
    <property type="entry name" value="RibonucZ/Hydroxyglut_hydro"/>
</dbReference>
<evidence type="ECO:0000313" key="13">
    <source>
        <dbReference type="Proteomes" id="UP000179807"/>
    </source>
</evidence>
<name>A0A1J4KQV7_9EUKA</name>
<dbReference type="Pfam" id="PF12706">
    <property type="entry name" value="Lactamase_B_2"/>
    <property type="match status" value="1"/>
</dbReference>
<comment type="caution">
    <text evidence="12">The sequence shown here is derived from an EMBL/GenBank/DDBJ whole genome shotgun (WGS) entry which is preliminary data.</text>
</comment>
<feature type="domain" description="Metallo-beta-lactamase" evidence="11">
    <location>
        <begin position="564"/>
        <end position="749"/>
    </location>
</feature>
<evidence type="ECO:0000256" key="8">
    <source>
        <dbReference type="ARBA" id="ARBA00022759"/>
    </source>
</evidence>
<dbReference type="PANTHER" id="PTHR12553">
    <property type="entry name" value="ZINC PHOSPHODIESTERASE ELAC PROTEIN 2"/>
    <property type="match status" value="1"/>
</dbReference>
<dbReference type="GO" id="GO:0005739">
    <property type="term" value="C:mitochondrion"/>
    <property type="evidence" value="ECO:0007669"/>
    <property type="project" value="TreeGrafter"/>
</dbReference>